<dbReference type="OrthoDB" id="9776369at2"/>
<dbReference type="InterPro" id="IPR003439">
    <property type="entry name" value="ABC_transporter-like_ATP-bd"/>
</dbReference>
<evidence type="ECO:0000259" key="7">
    <source>
        <dbReference type="PROSITE" id="PS50893"/>
    </source>
</evidence>
<keyword evidence="4" id="KW-0547">Nucleotide-binding</keyword>
<dbReference type="CDD" id="cd03224">
    <property type="entry name" value="ABC_TM1139_LivF_branched"/>
    <property type="match status" value="1"/>
</dbReference>
<dbReference type="PANTHER" id="PTHR43820">
    <property type="entry name" value="HIGH-AFFINITY BRANCHED-CHAIN AMINO ACID TRANSPORT ATP-BINDING PROTEIN LIVF"/>
    <property type="match status" value="1"/>
</dbReference>
<dbReference type="STRING" id="1561003.Ark11_0676"/>
<comment type="similarity">
    <text evidence="1">Belongs to the ABC transporter superfamily.</text>
</comment>
<keyword evidence="2" id="KW-0813">Transport</keyword>
<evidence type="ECO:0000256" key="1">
    <source>
        <dbReference type="ARBA" id="ARBA00005417"/>
    </source>
</evidence>
<gene>
    <name evidence="8" type="primary">livF</name>
    <name evidence="8" type="ORF">Ark11_0676</name>
</gene>
<dbReference type="GO" id="GO:0005524">
    <property type="term" value="F:ATP binding"/>
    <property type="evidence" value="ECO:0007669"/>
    <property type="project" value="UniProtKB-KW"/>
</dbReference>
<dbReference type="GO" id="GO:0015658">
    <property type="term" value="F:branched-chain amino acid transmembrane transporter activity"/>
    <property type="evidence" value="ECO:0007669"/>
    <property type="project" value="TreeGrafter"/>
</dbReference>
<dbReference type="InterPro" id="IPR017871">
    <property type="entry name" value="ABC_transporter-like_CS"/>
</dbReference>
<dbReference type="InterPro" id="IPR003593">
    <property type="entry name" value="AAA+_ATPase"/>
</dbReference>
<accession>A0A0S4M5V3</accession>
<dbReference type="PANTHER" id="PTHR43820:SF4">
    <property type="entry name" value="HIGH-AFFINITY BRANCHED-CHAIN AMINO ACID TRANSPORT ATP-BINDING PROTEIN LIVF"/>
    <property type="match status" value="1"/>
</dbReference>
<keyword evidence="5 8" id="KW-0067">ATP-binding</keyword>
<keyword evidence="9" id="KW-1185">Reference proteome</keyword>
<keyword evidence="3" id="KW-0472">Membrane</keyword>
<proteinExistence type="inferred from homology"/>
<organism evidence="8 9">
    <name type="scientific">Candidatus Ichthyocystis hellenicum</name>
    <dbReference type="NCBI Taxonomy" id="1561003"/>
    <lineage>
        <taxon>Bacteria</taxon>
        <taxon>Pseudomonadati</taxon>
        <taxon>Pseudomonadota</taxon>
        <taxon>Betaproteobacteria</taxon>
        <taxon>Burkholderiales</taxon>
        <taxon>Candidatus Ichthyocystis</taxon>
    </lineage>
</organism>
<dbReference type="PATRIC" id="fig|1561003.3.peg.681"/>
<dbReference type="Proteomes" id="UP000198651">
    <property type="component" value="Chromosome I"/>
</dbReference>
<keyword evidence="3" id="KW-1003">Cell membrane</keyword>
<sequence length="245" mass="26684">MTTLKNNTNTLLKVTNLCVCYGKICSLENINLEVIEGTTLSVVGPNGAGKSSLLNAIAGLVPLKSGKIVYRGNDISHYPTYRKSRAGLVLVPEGRQLFTKLTVEENITCGHISHPKKSLSKTIKKIYELFPLLEERKKQLAGHLSGGEQQMVAIGRAIANNPKLLMLDEPSMGLSPPIVKKIFEAIDSISKQGTTIVLVEQNINLAIHHSHKTIVLEGGKIQAEVNSHDIKDSPYIKSKYLGIAP</sequence>
<protein>
    <submittedName>
        <fullName evidence="8">Branched-chain amino acid transporter ATP-binding subunit</fullName>
    </submittedName>
</protein>
<dbReference type="GO" id="GO:0016887">
    <property type="term" value="F:ATP hydrolysis activity"/>
    <property type="evidence" value="ECO:0007669"/>
    <property type="project" value="InterPro"/>
</dbReference>
<evidence type="ECO:0000256" key="2">
    <source>
        <dbReference type="ARBA" id="ARBA00022448"/>
    </source>
</evidence>
<keyword evidence="6" id="KW-0029">Amino-acid transport</keyword>
<dbReference type="GO" id="GO:0015807">
    <property type="term" value="P:L-amino acid transport"/>
    <property type="evidence" value="ECO:0007669"/>
    <property type="project" value="TreeGrafter"/>
</dbReference>
<evidence type="ECO:0000256" key="5">
    <source>
        <dbReference type="ARBA" id="ARBA00022840"/>
    </source>
</evidence>
<dbReference type="RefSeq" id="WP_092342936.1">
    <property type="nucleotide sequence ID" value="NZ_FLSL01000094.1"/>
</dbReference>
<dbReference type="SMART" id="SM00382">
    <property type="entry name" value="AAA"/>
    <property type="match status" value="1"/>
</dbReference>
<reference evidence="9" key="1">
    <citation type="submission" date="2015-11" db="EMBL/GenBank/DDBJ databases">
        <authorList>
            <person name="Seth-Smith H.M.B."/>
        </authorList>
    </citation>
    <scope>NUCLEOTIDE SEQUENCE [LARGE SCALE GENOMIC DNA]</scope>
    <source>
        <strain evidence="9">2013Ark11</strain>
    </source>
</reference>
<evidence type="ECO:0000256" key="4">
    <source>
        <dbReference type="ARBA" id="ARBA00022741"/>
    </source>
</evidence>
<dbReference type="PROSITE" id="PS50893">
    <property type="entry name" value="ABC_TRANSPORTER_2"/>
    <property type="match status" value="1"/>
</dbReference>
<dbReference type="Pfam" id="PF00005">
    <property type="entry name" value="ABC_tran"/>
    <property type="match status" value="1"/>
</dbReference>
<dbReference type="Gene3D" id="3.40.50.300">
    <property type="entry name" value="P-loop containing nucleotide triphosphate hydrolases"/>
    <property type="match status" value="1"/>
</dbReference>
<dbReference type="InterPro" id="IPR027417">
    <property type="entry name" value="P-loop_NTPase"/>
</dbReference>
<dbReference type="PROSITE" id="PS00211">
    <property type="entry name" value="ABC_TRANSPORTER_1"/>
    <property type="match status" value="1"/>
</dbReference>
<feature type="domain" description="ABC transporter" evidence="7">
    <location>
        <begin position="12"/>
        <end position="243"/>
    </location>
</feature>
<evidence type="ECO:0000256" key="3">
    <source>
        <dbReference type="ARBA" id="ARBA00022475"/>
    </source>
</evidence>
<dbReference type="InterPro" id="IPR052156">
    <property type="entry name" value="BCAA_Transport_ATP-bd_LivF"/>
</dbReference>
<evidence type="ECO:0000256" key="6">
    <source>
        <dbReference type="ARBA" id="ARBA00022970"/>
    </source>
</evidence>
<name>A0A0S4M5V3_9BURK</name>
<dbReference type="AlphaFoldDB" id="A0A0S4M5V3"/>
<evidence type="ECO:0000313" key="8">
    <source>
        <dbReference type="EMBL" id="CUT17512.1"/>
    </source>
</evidence>
<dbReference type="EMBL" id="LN906597">
    <property type="protein sequence ID" value="CUT17512.1"/>
    <property type="molecule type" value="Genomic_DNA"/>
</dbReference>
<evidence type="ECO:0000313" key="9">
    <source>
        <dbReference type="Proteomes" id="UP000198651"/>
    </source>
</evidence>
<dbReference type="SUPFAM" id="SSF52540">
    <property type="entry name" value="P-loop containing nucleoside triphosphate hydrolases"/>
    <property type="match status" value="1"/>
</dbReference>